<dbReference type="AlphaFoldDB" id="A0A8S2W7K2"/>
<name>A0A8S2W7K2_9BILA</name>
<dbReference type="EMBL" id="CAJOBI010064794">
    <property type="protein sequence ID" value="CAF4431091.1"/>
    <property type="molecule type" value="Genomic_DNA"/>
</dbReference>
<organism evidence="3 4">
    <name type="scientific">Rotaria magnacalcarata</name>
    <dbReference type="NCBI Taxonomy" id="392030"/>
    <lineage>
        <taxon>Eukaryota</taxon>
        <taxon>Metazoa</taxon>
        <taxon>Spiralia</taxon>
        <taxon>Gnathifera</taxon>
        <taxon>Rotifera</taxon>
        <taxon>Eurotatoria</taxon>
        <taxon>Bdelloidea</taxon>
        <taxon>Philodinida</taxon>
        <taxon>Philodinidae</taxon>
        <taxon>Rotaria</taxon>
    </lineage>
</organism>
<sequence length="43" mass="4972">MYHTQTSESMSTIVPTSLRDYNDEKSPTSHNPTLAKTFRTIRK</sequence>
<proteinExistence type="predicted"/>
<dbReference type="EMBL" id="CAJOBI010064608">
    <property type="protein sequence ID" value="CAF4430265.1"/>
    <property type="molecule type" value="Genomic_DNA"/>
</dbReference>
<feature type="compositionally biased region" description="Polar residues" evidence="1">
    <location>
        <begin position="1"/>
        <end position="15"/>
    </location>
</feature>
<protein>
    <submittedName>
        <fullName evidence="3">Uncharacterized protein</fullName>
    </submittedName>
</protein>
<feature type="non-terminal residue" evidence="3">
    <location>
        <position position="43"/>
    </location>
</feature>
<reference evidence="3" key="1">
    <citation type="submission" date="2021-02" db="EMBL/GenBank/DDBJ databases">
        <authorList>
            <person name="Nowell W R."/>
        </authorList>
    </citation>
    <scope>NUCLEOTIDE SEQUENCE</scope>
</reference>
<dbReference type="Proteomes" id="UP000676336">
    <property type="component" value="Unassembled WGS sequence"/>
</dbReference>
<accession>A0A8S2W7K2</accession>
<evidence type="ECO:0000256" key="1">
    <source>
        <dbReference type="SAM" id="MobiDB-lite"/>
    </source>
</evidence>
<evidence type="ECO:0000313" key="2">
    <source>
        <dbReference type="EMBL" id="CAF4430265.1"/>
    </source>
</evidence>
<comment type="caution">
    <text evidence="3">The sequence shown here is derived from an EMBL/GenBank/DDBJ whole genome shotgun (WGS) entry which is preliminary data.</text>
</comment>
<gene>
    <name evidence="2" type="ORF">SMN809_LOCUS31782</name>
    <name evidence="3" type="ORF">SMN809_LOCUS31824</name>
</gene>
<evidence type="ECO:0000313" key="3">
    <source>
        <dbReference type="EMBL" id="CAF4431091.1"/>
    </source>
</evidence>
<feature type="region of interest" description="Disordered" evidence="1">
    <location>
        <begin position="1"/>
        <end position="43"/>
    </location>
</feature>
<evidence type="ECO:0000313" key="4">
    <source>
        <dbReference type="Proteomes" id="UP000676336"/>
    </source>
</evidence>